<dbReference type="Pfam" id="PF10394">
    <property type="entry name" value="Hat1_N"/>
    <property type="match status" value="1"/>
</dbReference>
<feature type="domain" description="Histone acetyl transferase HAT1 N-terminal" evidence="4">
    <location>
        <begin position="3"/>
        <end position="77"/>
    </location>
</feature>
<dbReference type="CDD" id="cd04301">
    <property type="entry name" value="NAT_SF"/>
    <property type="match status" value="1"/>
</dbReference>
<dbReference type="EMBL" id="NCKV01044575">
    <property type="protein sequence ID" value="RWS18177.1"/>
    <property type="molecule type" value="Genomic_DNA"/>
</dbReference>
<dbReference type="VEuPathDB" id="VectorBase:LDEU013863"/>
<dbReference type="OrthoDB" id="10253098at2759"/>
<evidence type="ECO:0000313" key="5">
    <source>
        <dbReference type="EMBL" id="RWS18177.1"/>
    </source>
</evidence>
<proteinExistence type="inferred from homology"/>
<dbReference type="GO" id="GO:0005634">
    <property type="term" value="C:nucleus"/>
    <property type="evidence" value="ECO:0007669"/>
    <property type="project" value="InterPro"/>
</dbReference>
<feature type="non-terminal residue" evidence="5">
    <location>
        <position position="187"/>
    </location>
</feature>
<dbReference type="AlphaFoldDB" id="A0A443RSC4"/>
<name>A0A443RSC4_9ACAR</name>
<keyword evidence="5" id="KW-0808">Transferase</keyword>
<comment type="catalytic activity">
    <reaction evidence="2">
        <text>L-lysyl-[protein] + acetyl-CoA = N(6)-acetyl-L-lysyl-[protein] + CoA + H(+)</text>
        <dbReference type="Rhea" id="RHEA:45948"/>
        <dbReference type="Rhea" id="RHEA-COMP:9752"/>
        <dbReference type="Rhea" id="RHEA-COMP:10731"/>
        <dbReference type="ChEBI" id="CHEBI:15378"/>
        <dbReference type="ChEBI" id="CHEBI:29969"/>
        <dbReference type="ChEBI" id="CHEBI:57287"/>
        <dbReference type="ChEBI" id="CHEBI:57288"/>
        <dbReference type="ChEBI" id="CHEBI:61930"/>
        <dbReference type="EC" id="2.3.1.48"/>
    </reaction>
</comment>
<dbReference type="Proteomes" id="UP000288716">
    <property type="component" value="Unassembled WGS sequence"/>
</dbReference>
<dbReference type="InterPro" id="IPR000182">
    <property type="entry name" value="GNAT_dom"/>
</dbReference>
<protein>
    <submittedName>
        <fullName evidence="5">Histone acetyltransferase type B catalytic subunit-like protein</fullName>
    </submittedName>
</protein>
<dbReference type="InterPro" id="IPR019467">
    <property type="entry name" value="Hat1_N"/>
</dbReference>
<evidence type="ECO:0000256" key="1">
    <source>
        <dbReference type="ARBA" id="ARBA00010543"/>
    </source>
</evidence>
<feature type="domain" description="N-acetyltransferase" evidence="3">
    <location>
        <begin position="115"/>
        <end position="175"/>
    </location>
</feature>
<organism evidence="5 6">
    <name type="scientific">Leptotrombidium deliense</name>
    <dbReference type="NCBI Taxonomy" id="299467"/>
    <lineage>
        <taxon>Eukaryota</taxon>
        <taxon>Metazoa</taxon>
        <taxon>Ecdysozoa</taxon>
        <taxon>Arthropoda</taxon>
        <taxon>Chelicerata</taxon>
        <taxon>Arachnida</taxon>
        <taxon>Acari</taxon>
        <taxon>Acariformes</taxon>
        <taxon>Trombidiformes</taxon>
        <taxon>Prostigmata</taxon>
        <taxon>Anystina</taxon>
        <taxon>Parasitengona</taxon>
        <taxon>Trombiculoidea</taxon>
        <taxon>Trombiculidae</taxon>
        <taxon>Leptotrombidium</taxon>
    </lineage>
</organism>
<comment type="similarity">
    <text evidence="1">Belongs to the HAT1 family.</text>
</comment>
<dbReference type="InterPro" id="IPR017380">
    <property type="entry name" value="Hist_AcTrfase_B-typ_cat-su"/>
</dbReference>
<dbReference type="Pfam" id="PF00583">
    <property type="entry name" value="Acetyltransf_1"/>
    <property type="match status" value="1"/>
</dbReference>
<dbReference type="GO" id="GO:0004402">
    <property type="term" value="F:histone acetyltransferase activity"/>
    <property type="evidence" value="ECO:0007669"/>
    <property type="project" value="InterPro"/>
</dbReference>
<evidence type="ECO:0000313" key="6">
    <source>
        <dbReference type="Proteomes" id="UP000288716"/>
    </source>
</evidence>
<feature type="non-terminal residue" evidence="5">
    <location>
        <position position="1"/>
    </location>
</feature>
<evidence type="ECO:0000256" key="2">
    <source>
        <dbReference type="ARBA" id="ARBA00048017"/>
    </source>
</evidence>
<keyword evidence="6" id="KW-1185">Reference proteome</keyword>
<reference evidence="5 6" key="1">
    <citation type="journal article" date="2018" name="Gigascience">
        <title>Genomes of trombidid mites reveal novel predicted allergens and laterally-transferred genes associated with secondary metabolism.</title>
        <authorList>
            <person name="Dong X."/>
            <person name="Chaisiri K."/>
            <person name="Xia D."/>
            <person name="Armstrong S.D."/>
            <person name="Fang Y."/>
            <person name="Donnelly M.J."/>
            <person name="Kadowaki T."/>
            <person name="McGarry J.W."/>
            <person name="Darby A.C."/>
            <person name="Makepeace B.L."/>
        </authorList>
    </citation>
    <scope>NUCLEOTIDE SEQUENCE [LARGE SCALE GENOMIC DNA]</scope>
    <source>
        <strain evidence="5">UoL-UT</strain>
    </source>
</reference>
<evidence type="ECO:0000259" key="3">
    <source>
        <dbReference type="Pfam" id="PF00583"/>
    </source>
</evidence>
<evidence type="ECO:0000259" key="4">
    <source>
        <dbReference type="Pfam" id="PF10394"/>
    </source>
</evidence>
<dbReference type="SUPFAM" id="SSF55729">
    <property type="entry name" value="Acyl-CoA N-acyltransferases (Nat)"/>
    <property type="match status" value="1"/>
</dbReference>
<dbReference type="InterPro" id="IPR016181">
    <property type="entry name" value="Acyl_CoA_acyltransferase"/>
</dbReference>
<dbReference type="Gene3D" id="3.40.630.30">
    <property type="match status" value="1"/>
</dbReference>
<dbReference type="PANTHER" id="PTHR12046">
    <property type="entry name" value="HISTONE ACETYLTRANSFERASE TYPE B CATALYTIC SUBUNIT"/>
    <property type="match status" value="1"/>
</dbReference>
<dbReference type="GO" id="GO:0000781">
    <property type="term" value="C:chromosome, telomeric region"/>
    <property type="evidence" value="ECO:0007669"/>
    <property type="project" value="GOC"/>
</dbReference>
<accession>A0A443RSC4</accession>
<dbReference type="GO" id="GO:0031509">
    <property type="term" value="P:subtelomeric heterochromatin formation"/>
    <property type="evidence" value="ECO:0007669"/>
    <property type="project" value="InterPro"/>
</dbReference>
<sequence length="187" mass="21705">NFISNIDGFAATLEKEPNFTPFGDLLTVFTMDDKQQLKDGGDANVKRVFEIYKSESNDKAFQNYHENMQTFLLWFIDAASYIDIEDDRWDFFLLYEKVVSNGIPNGQSGTSVIGYHFVGYMTVYRYYAYPENTRPRISQVLVLPPFQKKGLGVRLLEAVYSYYKTKKSVIDVTVEDPSDNFTRLRDF</sequence>
<dbReference type="STRING" id="299467.A0A443RSC4"/>
<comment type="caution">
    <text evidence="5">The sequence shown here is derived from an EMBL/GenBank/DDBJ whole genome shotgun (WGS) entry which is preliminary data.</text>
</comment>
<gene>
    <name evidence="5" type="ORF">B4U80_06298</name>
</gene>